<evidence type="ECO:0000313" key="5">
    <source>
        <dbReference type="Proteomes" id="UP001476798"/>
    </source>
</evidence>
<dbReference type="EMBL" id="JAHRIO010081524">
    <property type="protein sequence ID" value="MEQ2185464.1"/>
    <property type="molecule type" value="Genomic_DNA"/>
</dbReference>
<sequence length="122" mass="14302">MFLWTCILCSLPSLCFCRGEANSDDEEKSPRSEDNQSYSNPIRDDADNKAKMSEMNEEKRTKLREIEVKVMKFQDELESGKRPKKPGQSIQEQVEHYRDKLLQKVWKLDAVTSDFICYSTEQ</sequence>
<accession>A0ABV0PPP2</accession>
<dbReference type="SMART" id="SM01115">
    <property type="entry name" value="cwf21"/>
    <property type="match status" value="1"/>
</dbReference>
<keyword evidence="2" id="KW-0732">Signal</keyword>
<feature type="compositionally biased region" description="Basic and acidic residues" evidence="1">
    <location>
        <begin position="42"/>
        <end position="59"/>
    </location>
</feature>
<dbReference type="Gene3D" id="6.10.140.420">
    <property type="match status" value="1"/>
</dbReference>
<feature type="region of interest" description="Disordered" evidence="1">
    <location>
        <begin position="21"/>
        <end position="59"/>
    </location>
</feature>
<dbReference type="InterPro" id="IPR047488">
    <property type="entry name" value="SR140_cwf21"/>
</dbReference>
<evidence type="ECO:0000256" key="1">
    <source>
        <dbReference type="SAM" id="MobiDB-lite"/>
    </source>
</evidence>
<organism evidence="4 5">
    <name type="scientific">Goodea atripinnis</name>
    <dbReference type="NCBI Taxonomy" id="208336"/>
    <lineage>
        <taxon>Eukaryota</taxon>
        <taxon>Metazoa</taxon>
        <taxon>Chordata</taxon>
        <taxon>Craniata</taxon>
        <taxon>Vertebrata</taxon>
        <taxon>Euteleostomi</taxon>
        <taxon>Actinopterygii</taxon>
        <taxon>Neopterygii</taxon>
        <taxon>Teleostei</taxon>
        <taxon>Neoteleostei</taxon>
        <taxon>Acanthomorphata</taxon>
        <taxon>Ovalentaria</taxon>
        <taxon>Atherinomorphae</taxon>
        <taxon>Cyprinodontiformes</taxon>
        <taxon>Goodeidae</taxon>
        <taxon>Goodea</taxon>
    </lineage>
</organism>
<protein>
    <submittedName>
        <fullName evidence="4">U2 snRNP-associated SURP domain-containing protein</fullName>
    </submittedName>
</protein>
<dbReference type="Proteomes" id="UP001476798">
    <property type="component" value="Unassembled WGS sequence"/>
</dbReference>
<feature type="domain" description="CWF21" evidence="3">
    <location>
        <begin position="55"/>
        <end position="106"/>
    </location>
</feature>
<name>A0ABV0PPP2_9TELE</name>
<feature type="chain" id="PRO_5046474526" evidence="2">
    <location>
        <begin position="18"/>
        <end position="122"/>
    </location>
</feature>
<dbReference type="InterPro" id="IPR013170">
    <property type="entry name" value="mRNA_splic_Cwf21_dom"/>
</dbReference>
<feature type="signal peptide" evidence="2">
    <location>
        <begin position="1"/>
        <end position="17"/>
    </location>
</feature>
<keyword evidence="5" id="KW-1185">Reference proteome</keyword>
<evidence type="ECO:0000256" key="2">
    <source>
        <dbReference type="SAM" id="SignalP"/>
    </source>
</evidence>
<reference evidence="4 5" key="1">
    <citation type="submission" date="2021-06" db="EMBL/GenBank/DDBJ databases">
        <authorList>
            <person name="Palmer J.M."/>
        </authorList>
    </citation>
    <scope>NUCLEOTIDE SEQUENCE [LARGE SCALE GENOMIC DNA]</scope>
    <source>
        <strain evidence="4 5">GA_2019</strain>
        <tissue evidence="4">Muscle</tissue>
    </source>
</reference>
<dbReference type="CDD" id="cd21370">
    <property type="entry name" value="cwf21_SR140"/>
    <property type="match status" value="1"/>
</dbReference>
<comment type="caution">
    <text evidence="4">The sequence shown here is derived from an EMBL/GenBank/DDBJ whole genome shotgun (WGS) entry which is preliminary data.</text>
</comment>
<gene>
    <name evidence="4" type="primary">U2SURP_1</name>
    <name evidence="4" type="ORF">GOODEAATRI_018385</name>
</gene>
<evidence type="ECO:0000259" key="3">
    <source>
        <dbReference type="SMART" id="SM01115"/>
    </source>
</evidence>
<dbReference type="Pfam" id="PF08312">
    <property type="entry name" value="cwf21"/>
    <property type="match status" value="1"/>
</dbReference>
<proteinExistence type="predicted"/>
<evidence type="ECO:0000313" key="4">
    <source>
        <dbReference type="EMBL" id="MEQ2185464.1"/>
    </source>
</evidence>